<dbReference type="GO" id="GO:0004930">
    <property type="term" value="F:G protein-coupled receptor activity"/>
    <property type="evidence" value="ECO:0007669"/>
    <property type="project" value="UniProtKB-KW"/>
</dbReference>
<dbReference type="Proteomes" id="UP000494106">
    <property type="component" value="Unassembled WGS sequence"/>
</dbReference>
<evidence type="ECO:0000313" key="11">
    <source>
        <dbReference type="Proteomes" id="UP000494256"/>
    </source>
</evidence>
<name>A0A8S1BCN0_ARCPL</name>
<dbReference type="InterPro" id="IPR043458">
    <property type="entry name" value="GPR158/179"/>
</dbReference>
<accession>A0A8S1BCN0</accession>
<proteinExistence type="inferred from homology"/>
<evidence type="ECO:0000256" key="6">
    <source>
        <dbReference type="ARBA" id="ARBA00023180"/>
    </source>
</evidence>
<protein>
    <submittedName>
        <fullName evidence="9">Uncharacterized protein</fullName>
    </submittedName>
</protein>
<dbReference type="EMBL" id="CADEBD010000309">
    <property type="protein sequence ID" value="CAB3241246.1"/>
    <property type="molecule type" value="Genomic_DNA"/>
</dbReference>
<keyword evidence="3" id="KW-1003">Cell membrane</keyword>
<keyword evidence="4" id="KW-0297">G-protein coupled receptor</keyword>
<evidence type="ECO:0000256" key="2">
    <source>
        <dbReference type="ARBA" id="ARBA00007242"/>
    </source>
</evidence>
<comment type="similarity">
    <text evidence="2">Belongs to the G-protein coupled receptor 3 family.</text>
</comment>
<keyword evidence="6" id="KW-0325">Glycoprotein</keyword>
<reference evidence="10 11" key="1">
    <citation type="submission" date="2020-04" db="EMBL/GenBank/DDBJ databases">
        <authorList>
            <person name="Wallbank WR R."/>
            <person name="Pardo Diaz C."/>
            <person name="Kozak K."/>
            <person name="Martin S."/>
            <person name="Jiggins C."/>
            <person name="Moest M."/>
            <person name="Warren A I."/>
            <person name="Byers J.R.P. K."/>
            <person name="Montejo-Kovacevich G."/>
            <person name="Yen C E."/>
        </authorList>
    </citation>
    <scope>NUCLEOTIDE SEQUENCE [LARGE SCALE GENOMIC DNA]</scope>
</reference>
<evidence type="ECO:0000256" key="5">
    <source>
        <dbReference type="ARBA" id="ARBA00023170"/>
    </source>
</evidence>
<evidence type="ECO:0000313" key="8">
    <source>
        <dbReference type="EMBL" id="CAB3241246.1"/>
    </source>
</evidence>
<evidence type="ECO:0000256" key="1">
    <source>
        <dbReference type="ARBA" id="ARBA00004651"/>
    </source>
</evidence>
<organism evidence="9 10">
    <name type="scientific">Arctia plantaginis</name>
    <name type="common">Wood tiger moth</name>
    <name type="synonym">Phalaena plantaginis</name>
    <dbReference type="NCBI Taxonomy" id="874455"/>
    <lineage>
        <taxon>Eukaryota</taxon>
        <taxon>Metazoa</taxon>
        <taxon>Ecdysozoa</taxon>
        <taxon>Arthropoda</taxon>
        <taxon>Hexapoda</taxon>
        <taxon>Insecta</taxon>
        <taxon>Pterygota</taxon>
        <taxon>Neoptera</taxon>
        <taxon>Endopterygota</taxon>
        <taxon>Lepidoptera</taxon>
        <taxon>Glossata</taxon>
        <taxon>Ditrysia</taxon>
        <taxon>Noctuoidea</taxon>
        <taxon>Erebidae</taxon>
        <taxon>Arctiinae</taxon>
        <taxon>Arctia</taxon>
    </lineage>
</organism>
<dbReference type="PANTHER" id="PTHR32546">
    <property type="entry name" value="G-PROTEIN COUPLED RECEPTOR 158-RELATED"/>
    <property type="match status" value="1"/>
</dbReference>
<dbReference type="Gene3D" id="3.30.450.20">
    <property type="entry name" value="PAS domain"/>
    <property type="match status" value="1"/>
</dbReference>
<gene>
    <name evidence="9" type="ORF">APLA_LOCUS15225</name>
    <name evidence="8" type="ORF">APLA_LOCUS9515</name>
</gene>
<evidence type="ECO:0000313" key="10">
    <source>
        <dbReference type="Proteomes" id="UP000494106"/>
    </source>
</evidence>
<dbReference type="OrthoDB" id="2129233at2759"/>
<keyword evidence="10" id="KW-1185">Reference proteome</keyword>
<keyword evidence="7" id="KW-0807">Transducer</keyword>
<keyword evidence="5" id="KW-0675">Receptor</keyword>
<evidence type="ECO:0000256" key="7">
    <source>
        <dbReference type="ARBA" id="ARBA00023224"/>
    </source>
</evidence>
<sequence length="271" mass="30982">MESFHNSLWALLTPRESIDKSGEDPVIAVLKPYAVPDDDDGPKDQSSFQKFFGNTSISQKTDITTDDVSLVDHFINVEHSYDNNDTKINLDDNAELGDISVTAENVTVTRPVHEDVVTKFLRLIETQHLLGENCTAGTHLNLGVGVVDRYAQERFRIEADVAVNRANMLTRLWKYAGPEVMHNEYLLHASVFSMVEFDDDIFAAGNCYDQLQYKDYQLFCPFAYRLPEGPILAKDLAVEYKYLSNTSEWFYIARKNAERVIKNHNQFRRGE</sequence>
<dbReference type="EMBL" id="CADEBC010000586">
    <property type="protein sequence ID" value="CAB3256187.1"/>
    <property type="molecule type" value="Genomic_DNA"/>
</dbReference>
<comment type="caution">
    <text evidence="9">The sequence shown here is derived from an EMBL/GenBank/DDBJ whole genome shotgun (WGS) entry which is preliminary data.</text>
</comment>
<evidence type="ECO:0000313" key="9">
    <source>
        <dbReference type="EMBL" id="CAB3256187.1"/>
    </source>
</evidence>
<comment type="subcellular location">
    <subcellularLocation>
        <location evidence="1">Cell membrane</location>
        <topology evidence="1">Multi-pass membrane protein</topology>
    </subcellularLocation>
</comment>
<evidence type="ECO:0000256" key="4">
    <source>
        <dbReference type="ARBA" id="ARBA00023040"/>
    </source>
</evidence>
<dbReference type="AlphaFoldDB" id="A0A8S1BCN0"/>
<dbReference type="PANTHER" id="PTHR32546:SF29">
    <property type="entry name" value="G-PROTEIN COUPLED RECEPTORS FAMILY 3 PROFILE DOMAIN-CONTAINING PROTEIN"/>
    <property type="match status" value="1"/>
</dbReference>
<keyword evidence="3" id="KW-0472">Membrane</keyword>
<evidence type="ECO:0000256" key="3">
    <source>
        <dbReference type="ARBA" id="ARBA00022475"/>
    </source>
</evidence>
<dbReference type="GO" id="GO:0005886">
    <property type="term" value="C:plasma membrane"/>
    <property type="evidence" value="ECO:0007669"/>
    <property type="project" value="UniProtKB-SubCell"/>
</dbReference>
<dbReference type="Proteomes" id="UP000494256">
    <property type="component" value="Unassembled WGS sequence"/>
</dbReference>